<dbReference type="EMBL" id="MH191398">
    <property type="protein sequence ID" value="AWN08654.1"/>
    <property type="molecule type" value="Genomic_DNA"/>
</dbReference>
<evidence type="ECO:0000313" key="2">
    <source>
        <dbReference type="Proteomes" id="UP000246222"/>
    </source>
</evidence>
<keyword evidence="2" id="KW-1185">Reference proteome</keyword>
<dbReference type="KEGG" id="vg:54992698"/>
<dbReference type="RefSeq" id="YP_009802164.1">
    <property type="nucleotide sequence ID" value="NC_047978.1"/>
</dbReference>
<protein>
    <submittedName>
        <fullName evidence="1">Uncharacterized protein</fullName>
    </submittedName>
</protein>
<organism evidence="1 2">
    <name type="scientific">Erwinia phage Faunus</name>
    <dbReference type="NCBI Taxonomy" id="2182346"/>
    <lineage>
        <taxon>Viruses</taxon>
        <taxon>Duplodnaviria</taxon>
        <taxon>Heunggongvirae</taxon>
        <taxon>Uroviricota</taxon>
        <taxon>Caudoviricetes</taxon>
        <taxon>Chaseviridae</taxon>
        <taxon>Cleopatravirinae</taxon>
        <taxon>Faunusvirus</taxon>
        <taxon>Faunusvirus faunus</taxon>
    </lineage>
</organism>
<sequence>MTNRLNYSIYWARDGQVADPDLDTEHPLYLPNRYQGIGWQVEKPPEQWENFCYQNNDLKIEYSLLQGFQPYDEGVAYRPGALTVFDGTLYVNNSGKVLQGVYPDDSDNTFALLGIDFILGVSRLAVTGWAKVLSVSEEEYNLLLNDMKSSLANHLAAMNPHEDTIEEIGGVNKDYVDLGFGDPADPRTIVYHTNLKNTLDAHHETPAQIGTLPTSGGKFTGDVEFKKIILDVDTAIQLVVSTGQVVLQIGSDVLSLDSGGSARFNSYLIATKVNMSSIQNKLNYAYTLPSPLLTMNVKAGLSDVTAIGNWTIDSAADSDTNAGGLEFKTNAVTMEDGLSSIAATVYFSGTDGTSSVRTITDLNITSMDDLSAFLSSVAPTATHVGYIKIYPTLTAKQKLNLVI</sequence>
<accession>A0A2U8UX00</accession>
<reference evidence="1 2" key="1">
    <citation type="submission" date="2018-04" db="EMBL/GenBank/DDBJ databases">
        <title>Phage therapy in agriculture - a green tech approach to combat plant pathogenic bacteria.</title>
        <authorList>
            <person name="Djurhuus A.M."/>
            <person name="Carstens A.B."/>
            <person name="Hansen L.H."/>
        </authorList>
    </citation>
    <scope>NUCLEOTIDE SEQUENCE [LARGE SCALE GENOMIC DNA]</scope>
</reference>
<evidence type="ECO:0000313" key="1">
    <source>
        <dbReference type="EMBL" id="AWN08654.1"/>
    </source>
</evidence>
<proteinExistence type="predicted"/>
<name>A0A2U8UX00_9CAUD</name>
<dbReference type="Proteomes" id="UP000246222">
    <property type="component" value="Segment"/>
</dbReference>
<dbReference type="GeneID" id="54992698"/>